<dbReference type="Pfam" id="PF16087">
    <property type="entry name" value="DUF4817"/>
    <property type="match status" value="1"/>
</dbReference>
<protein>
    <recommendedName>
        <fullName evidence="1">DUF4817 domain-containing protein</fullName>
    </recommendedName>
</protein>
<dbReference type="AlphaFoldDB" id="A0A8X6I3M5"/>
<name>A0A8X6I3M5_NEPPI</name>
<organism evidence="2 3">
    <name type="scientific">Nephila pilipes</name>
    <name type="common">Giant wood spider</name>
    <name type="synonym">Nephila maculata</name>
    <dbReference type="NCBI Taxonomy" id="299642"/>
    <lineage>
        <taxon>Eukaryota</taxon>
        <taxon>Metazoa</taxon>
        <taxon>Ecdysozoa</taxon>
        <taxon>Arthropoda</taxon>
        <taxon>Chelicerata</taxon>
        <taxon>Arachnida</taxon>
        <taxon>Araneae</taxon>
        <taxon>Araneomorphae</taxon>
        <taxon>Entelegynae</taxon>
        <taxon>Araneoidea</taxon>
        <taxon>Nephilidae</taxon>
        <taxon>Nephila</taxon>
    </lineage>
</organism>
<dbReference type="InterPro" id="IPR032135">
    <property type="entry name" value="DUF4817"/>
</dbReference>
<dbReference type="OrthoDB" id="6436543at2759"/>
<evidence type="ECO:0000313" key="2">
    <source>
        <dbReference type="EMBL" id="GFS29435.1"/>
    </source>
</evidence>
<evidence type="ECO:0000259" key="1">
    <source>
        <dbReference type="Pfam" id="PF16087"/>
    </source>
</evidence>
<dbReference type="EMBL" id="BMAW01041570">
    <property type="protein sequence ID" value="GFS29435.1"/>
    <property type="molecule type" value="Genomic_DNA"/>
</dbReference>
<dbReference type="Proteomes" id="UP000887013">
    <property type="component" value="Unassembled WGS sequence"/>
</dbReference>
<gene>
    <name evidence="2" type="ORF">NPIL_205141</name>
</gene>
<keyword evidence="3" id="KW-1185">Reference proteome</keyword>
<feature type="domain" description="DUF4817" evidence="1">
    <location>
        <begin position="9"/>
        <end position="47"/>
    </location>
</feature>
<reference evidence="2" key="1">
    <citation type="submission" date="2020-08" db="EMBL/GenBank/DDBJ databases">
        <title>Multicomponent nature underlies the extraordinary mechanical properties of spider dragline silk.</title>
        <authorList>
            <person name="Kono N."/>
            <person name="Nakamura H."/>
            <person name="Mori M."/>
            <person name="Yoshida Y."/>
            <person name="Ohtoshi R."/>
            <person name="Malay A.D."/>
            <person name="Moran D.A.P."/>
            <person name="Tomita M."/>
            <person name="Numata K."/>
            <person name="Arakawa K."/>
        </authorList>
    </citation>
    <scope>NUCLEOTIDE SEQUENCE</scope>
</reference>
<comment type="caution">
    <text evidence="2">The sequence shown here is derived from an EMBL/GenBank/DDBJ whole genome shotgun (WGS) entry which is preliminary data.</text>
</comment>
<sequence>MNKYSTDVRVFIVLQMARCDENVKAVQRAWQEKFHNKNWPNKRTMARRAAEMLGIKRTSLQRIMKELELSPYKIQVTQPLNEDHTQR</sequence>
<accession>A0A8X6I3M5</accession>
<evidence type="ECO:0000313" key="3">
    <source>
        <dbReference type="Proteomes" id="UP000887013"/>
    </source>
</evidence>
<proteinExistence type="predicted"/>